<dbReference type="InterPro" id="IPR036890">
    <property type="entry name" value="HATPase_C_sf"/>
</dbReference>
<organism evidence="6 7">
    <name type="scientific">Mesorhizobium prunaredense</name>
    <dbReference type="NCBI Taxonomy" id="1631249"/>
    <lineage>
        <taxon>Bacteria</taxon>
        <taxon>Pseudomonadati</taxon>
        <taxon>Pseudomonadota</taxon>
        <taxon>Alphaproteobacteria</taxon>
        <taxon>Hyphomicrobiales</taxon>
        <taxon>Phyllobacteriaceae</taxon>
        <taxon>Mesorhizobium</taxon>
    </lineage>
</organism>
<evidence type="ECO:0000256" key="1">
    <source>
        <dbReference type="ARBA" id="ARBA00000085"/>
    </source>
</evidence>
<dbReference type="PANTHER" id="PTHR43065:SF42">
    <property type="entry name" value="TWO-COMPONENT SENSOR PPRA"/>
    <property type="match status" value="1"/>
</dbReference>
<evidence type="ECO:0000256" key="3">
    <source>
        <dbReference type="ARBA" id="ARBA00022553"/>
    </source>
</evidence>
<keyword evidence="6" id="KW-0808">Transferase</keyword>
<keyword evidence="4" id="KW-1133">Transmembrane helix</keyword>
<dbReference type="CDD" id="cd00082">
    <property type="entry name" value="HisKA"/>
    <property type="match status" value="1"/>
</dbReference>
<dbReference type="GO" id="GO:0000155">
    <property type="term" value="F:phosphorelay sensor kinase activity"/>
    <property type="evidence" value="ECO:0007669"/>
    <property type="project" value="InterPro"/>
</dbReference>
<gene>
    <name evidence="6" type="ORF">BQ8794_220076</name>
</gene>
<dbReference type="InterPro" id="IPR005467">
    <property type="entry name" value="His_kinase_dom"/>
</dbReference>
<keyword evidence="4" id="KW-0812">Transmembrane</keyword>
<dbReference type="PROSITE" id="PS50109">
    <property type="entry name" value="HIS_KIN"/>
    <property type="match status" value="1"/>
</dbReference>
<keyword evidence="3" id="KW-0597">Phosphoprotein</keyword>
<evidence type="ECO:0000259" key="5">
    <source>
        <dbReference type="PROSITE" id="PS50109"/>
    </source>
</evidence>
<evidence type="ECO:0000313" key="7">
    <source>
        <dbReference type="Proteomes" id="UP000188388"/>
    </source>
</evidence>
<dbReference type="SMART" id="SM00387">
    <property type="entry name" value="HATPase_c"/>
    <property type="match status" value="1"/>
</dbReference>
<comment type="catalytic activity">
    <reaction evidence="1">
        <text>ATP + protein L-histidine = ADP + protein N-phospho-L-histidine.</text>
        <dbReference type="EC" id="2.7.13.3"/>
    </reaction>
</comment>
<dbReference type="SMART" id="SM00388">
    <property type="entry name" value="HisKA"/>
    <property type="match status" value="1"/>
</dbReference>
<dbReference type="PANTHER" id="PTHR43065">
    <property type="entry name" value="SENSOR HISTIDINE KINASE"/>
    <property type="match status" value="1"/>
</dbReference>
<evidence type="ECO:0000256" key="2">
    <source>
        <dbReference type="ARBA" id="ARBA00012438"/>
    </source>
</evidence>
<evidence type="ECO:0000256" key="4">
    <source>
        <dbReference type="SAM" id="Phobius"/>
    </source>
</evidence>
<dbReference type="InterPro" id="IPR003661">
    <property type="entry name" value="HisK_dim/P_dom"/>
</dbReference>
<proteinExistence type="predicted"/>
<dbReference type="Gene3D" id="3.30.565.10">
    <property type="entry name" value="Histidine kinase-like ATPase, C-terminal domain"/>
    <property type="match status" value="1"/>
</dbReference>
<dbReference type="EC" id="2.7.13.3" evidence="2"/>
<dbReference type="SUPFAM" id="SSF55874">
    <property type="entry name" value="ATPase domain of HSP90 chaperone/DNA topoisomerase II/histidine kinase"/>
    <property type="match status" value="1"/>
</dbReference>
<dbReference type="InterPro" id="IPR003594">
    <property type="entry name" value="HATPase_dom"/>
</dbReference>
<sequence length="645" mass="69757">MRPIYFPSQKLGLSGGTTMLCDPPVRSRRRAQNAVRFLVAILIAIFLDGGSAAAEVVGRSPRVLILHPYDEWLPASAIAGANARARLQEATAGKIDLFSEYLDQARFPERAHIDRMARSMADKYVDRRPDVVIALGESATRFIVEHREAIAPDAKIVFGGFGRDSVSKLNLPVGVVGAFSEFDITKTLELASALQPDAENLFIIGGSAAFDRTWLANARRDLADAAKDYETTYLEGLAIDEFAERASRFPADSIVLFLTILADGTGRNFLSKDALAIVAAKASAPIYGPYDTYIGQGVVGGNSVTFESLGNAVAGLALDALAGKPITDIEVPQTFFADARQLKRWDLSESALPAGTALSFKQPDIWQQYRRLVLGIIAVVALQAAVITGLLVERRRRFAAEGESRQRLLELVHMNQSATAGALSASIAHELNQPLGAIRSNAEAAEAILNGKNPDLNLIQQILADIRDDDQRAGDIILRLRGMLKKRGEVDWQEFDLNEVVDSAINILHAEAAKKQVAVSAQQSGRRLPVRADKVHLQQVILNLATNAMDAMVEAATADRKLVLHTTLHGDTKVEMSISDTGRGIPKDRLNSIFDAFYTTKPTGTGLGLSIARSIVETYGGKIWADNRAGGGAVFRFVLPLAQAA</sequence>
<dbReference type="PRINTS" id="PR00344">
    <property type="entry name" value="BCTRLSENSOR"/>
</dbReference>
<dbReference type="STRING" id="1631249.BQ8794_220076"/>
<dbReference type="Pfam" id="PF02518">
    <property type="entry name" value="HATPase_c"/>
    <property type="match status" value="1"/>
</dbReference>
<feature type="domain" description="Histidine kinase" evidence="5">
    <location>
        <begin position="426"/>
        <end position="643"/>
    </location>
</feature>
<keyword evidence="6" id="KW-0418">Kinase</keyword>
<keyword evidence="4" id="KW-0472">Membrane</keyword>
<dbReference type="Gene3D" id="1.10.287.130">
    <property type="match status" value="1"/>
</dbReference>
<evidence type="ECO:0000313" key="6">
    <source>
        <dbReference type="EMBL" id="SIT55512.1"/>
    </source>
</evidence>
<keyword evidence="7" id="KW-1185">Reference proteome</keyword>
<dbReference type="AlphaFoldDB" id="A0A1R3V6L4"/>
<dbReference type="InterPro" id="IPR036097">
    <property type="entry name" value="HisK_dim/P_sf"/>
</dbReference>
<feature type="transmembrane region" description="Helical" evidence="4">
    <location>
        <begin position="34"/>
        <end position="54"/>
    </location>
</feature>
<reference evidence="7" key="1">
    <citation type="submission" date="2017-01" db="EMBL/GenBank/DDBJ databases">
        <authorList>
            <person name="Brunel B."/>
        </authorList>
    </citation>
    <scope>NUCLEOTIDE SEQUENCE [LARGE SCALE GENOMIC DNA]</scope>
</reference>
<name>A0A1R3V6L4_9HYPH</name>
<dbReference type="InterPro" id="IPR004358">
    <property type="entry name" value="Sig_transdc_His_kin-like_C"/>
</dbReference>
<dbReference type="EMBL" id="FTPD01000015">
    <property type="protein sequence ID" value="SIT55512.1"/>
    <property type="molecule type" value="Genomic_DNA"/>
</dbReference>
<protein>
    <recommendedName>
        <fullName evidence="2">histidine kinase</fullName>
        <ecNumber evidence="2">2.7.13.3</ecNumber>
    </recommendedName>
</protein>
<dbReference type="SUPFAM" id="SSF47384">
    <property type="entry name" value="Homodimeric domain of signal transducing histidine kinase"/>
    <property type="match status" value="1"/>
</dbReference>
<dbReference type="Proteomes" id="UP000188388">
    <property type="component" value="Unassembled WGS sequence"/>
</dbReference>
<accession>A0A1R3V6L4</accession>